<dbReference type="InterPro" id="IPR027417">
    <property type="entry name" value="P-loop_NTPase"/>
</dbReference>
<protein>
    <recommendedName>
        <fullName evidence="3">Sulfotransferase family protein</fullName>
    </recommendedName>
</protein>
<dbReference type="Proteomes" id="UP000316476">
    <property type="component" value="Unassembled WGS sequence"/>
</dbReference>
<dbReference type="SUPFAM" id="SSF52540">
    <property type="entry name" value="P-loop containing nucleoside triphosphate hydrolases"/>
    <property type="match status" value="1"/>
</dbReference>
<comment type="caution">
    <text evidence="1">The sequence shown here is derived from an EMBL/GenBank/DDBJ whole genome shotgun (WGS) entry which is preliminary data.</text>
</comment>
<dbReference type="PANTHER" id="PTHR36978:SF4">
    <property type="entry name" value="P-LOOP CONTAINING NUCLEOSIDE TRIPHOSPHATE HYDROLASE PROTEIN"/>
    <property type="match status" value="1"/>
</dbReference>
<gene>
    <name evidence="1" type="ORF">V7x_55580</name>
</gene>
<dbReference type="InterPro" id="IPR040632">
    <property type="entry name" value="Sulfotransfer_4"/>
</dbReference>
<accession>A0A5C6FFP4</accession>
<evidence type="ECO:0008006" key="3">
    <source>
        <dbReference type="Google" id="ProtNLM"/>
    </source>
</evidence>
<name>A0A5C6FFP4_9PLAN</name>
<proteinExistence type="predicted"/>
<dbReference type="OrthoDB" id="285690at2"/>
<dbReference type="Gene3D" id="3.40.50.300">
    <property type="entry name" value="P-loop containing nucleotide triphosphate hydrolases"/>
    <property type="match status" value="1"/>
</dbReference>
<reference evidence="1 2" key="1">
    <citation type="submission" date="2019-02" db="EMBL/GenBank/DDBJ databases">
        <title>Deep-cultivation of Planctomycetes and their phenomic and genomic characterization uncovers novel biology.</title>
        <authorList>
            <person name="Wiegand S."/>
            <person name="Jogler M."/>
            <person name="Boedeker C."/>
            <person name="Pinto D."/>
            <person name="Vollmers J."/>
            <person name="Rivas-Marin E."/>
            <person name="Kohn T."/>
            <person name="Peeters S.H."/>
            <person name="Heuer A."/>
            <person name="Rast P."/>
            <person name="Oberbeckmann S."/>
            <person name="Bunk B."/>
            <person name="Jeske O."/>
            <person name="Meyerdierks A."/>
            <person name="Storesund J.E."/>
            <person name="Kallscheuer N."/>
            <person name="Luecker S."/>
            <person name="Lage O.M."/>
            <person name="Pohl T."/>
            <person name="Merkel B.J."/>
            <person name="Hornburger P."/>
            <person name="Mueller R.-W."/>
            <person name="Bruemmer F."/>
            <person name="Labrenz M."/>
            <person name="Spormann A.M."/>
            <person name="Op Den Camp H."/>
            <person name="Overmann J."/>
            <person name="Amann R."/>
            <person name="Jetten M.S.M."/>
            <person name="Mascher T."/>
            <person name="Medema M.H."/>
            <person name="Devos D.P."/>
            <person name="Kaster A.-K."/>
            <person name="Ovreas L."/>
            <person name="Rohde M."/>
            <person name="Galperin M.Y."/>
            <person name="Jogler C."/>
        </authorList>
    </citation>
    <scope>NUCLEOTIDE SEQUENCE [LARGE SCALE GENOMIC DNA]</scope>
    <source>
        <strain evidence="1 2">V7</strain>
    </source>
</reference>
<dbReference type="EMBL" id="SJPZ01000006">
    <property type="protein sequence ID" value="TWU59567.1"/>
    <property type="molecule type" value="Genomic_DNA"/>
</dbReference>
<evidence type="ECO:0000313" key="1">
    <source>
        <dbReference type="EMBL" id="TWU59567.1"/>
    </source>
</evidence>
<dbReference type="RefSeq" id="WP_146416561.1">
    <property type="nucleotide sequence ID" value="NZ_SJPZ01000006.1"/>
</dbReference>
<sequence length="252" mass="29023">MNPLGDRKVFCLGLSRTGTTAFASKLCSLGLRTVHYSLNAYLRINELAHNKYHVGSPRRGKYWEWAYLRECRSQDKQSLLEILEQYDAFADLPFPLLYRELAERYPNAYFVLTSRDDKSWLESMKWLLSDGHVLWKHGLLDDSLLDQSYGTHVYDSDRLLSAYQSHNQQVRDFFGNSNCFTELKLDQGDFSTAKLSEFLGVAPETGIGIARQNSRRFATPASRLAHYAASFAPFHFTSILYRKLAKQKGEIR</sequence>
<evidence type="ECO:0000313" key="2">
    <source>
        <dbReference type="Proteomes" id="UP000316476"/>
    </source>
</evidence>
<dbReference type="Pfam" id="PF17784">
    <property type="entry name" value="Sulfotransfer_4"/>
    <property type="match status" value="1"/>
</dbReference>
<organism evidence="1 2">
    <name type="scientific">Crateriforma conspicua</name>
    <dbReference type="NCBI Taxonomy" id="2527996"/>
    <lineage>
        <taxon>Bacteria</taxon>
        <taxon>Pseudomonadati</taxon>
        <taxon>Planctomycetota</taxon>
        <taxon>Planctomycetia</taxon>
        <taxon>Planctomycetales</taxon>
        <taxon>Planctomycetaceae</taxon>
        <taxon>Crateriforma</taxon>
    </lineage>
</organism>
<dbReference type="AlphaFoldDB" id="A0A5C6FFP4"/>
<dbReference type="PANTHER" id="PTHR36978">
    <property type="entry name" value="P-LOOP CONTAINING NUCLEOTIDE TRIPHOSPHATE HYDROLASE"/>
    <property type="match status" value="1"/>
</dbReference>